<sequence length="442" mass="47354">MDEITPYPRADHDADDPTPDALDSAAGPLDGGTADAYLPEPGPPDSADPLDPAGLPAPPRPTLRLDRPAEVLAWLPYQVKFWPQESAVLVSLRHAPGGGVGADGGLDGGTRLEPGLIARTDLSVIGGVARGREAQVDMGRHLHRDGASRALCAIYTEQSFASVLRGQGPAGRTLDWWRSTPWAELGKTYLIGPERFRCVDCADAPCCPHTGQPLDVLGTTEAAAWHVFHGHRYAPDREELVSESSAPTDRRRAVDEAARQHYDRRPALPGTDLSIWHREMERRWVALVEACRGGPPTGVGSADRPSAVSTDELGAVLAGLADPWVRDAALLWSGTGQPLGDAVRDNVVDAVFSGRLLPELRLLDGADRTLAILDAHATARWKPPVLAARAWLAWWSGEGAKANILLERTLAIDPEYSLAQLLGTALAHGIPPGWARRPGRAS</sequence>
<dbReference type="AlphaFoldDB" id="A0A9D2EIA8"/>
<organism evidence="2 3">
    <name type="scientific">Candidatus Ruania gallistercoris</name>
    <dbReference type="NCBI Taxonomy" id="2838746"/>
    <lineage>
        <taxon>Bacteria</taxon>
        <taxon>Bacillati</taxon>
        <taxon>Actinomycetota</taxon>
        <taxon>Actinomycetes</taxon>
        <taxon>Micrococcales</taxon>
        <taxon>Ruaniaceae</taxon>
        <taxon>Ruania</taxon>
    </lineage>
</organism>
<dbReference type="InterPro" id="IPR025447">
    <property type="entry name" value="DUF4192"/>
</dbReference>
<dbReference type="EMBL" id="DXBY01000313">
    <property type="protein sequence ID" value="HIZ37727.1"/>
    <property type="molecule type" value="Genomic_DNA"/>
</dbReference>
<dbReference type="Proteomes" id="UP000824037">
    <property type="component" value="Unassembled WGS sequence"/>
</dbReference>
<protein>
    <submittedName>
        <fullName evidence="2">DUF4192 domain-containing protein</fullName>
    </submittedName>
</protein>
<proteinExistence type="predicted"/>
<reference evidence="2" key="1">
    <citation type="journal article" date="2021" name="PeerJ">
        <title>Extensive microbial diversity within the chicken gut microbiome revealed by metagenomics and culture.</title>
        <authorList>
            <person name="Gilroy R."/>
            <person name="Ravi A."/>
            <person name="Getino M."/>
            <person name="Pursley I."/>
            <person name="Horton D.L."/>
            <person name="Alikhan N.F."/>
            <person name="Baker D."/>
            <person name="Gharbi K."/>
            <person name="Hall N."/>
            <person name="Watson M."/>
            <person name="Adriaenssens E.M."/>
            <person name="Foster-Nyarko E."/>
            <person name="Jarju S."/>
            <person name="Secka A."/>
            <person name="Antonio M."/>
            <person name="Oren A."/>
            <person name="Chaudhuri R.R."/>
            <person name="La Ragione R."/>
            <person name="Hildebrand F."/>
            <person name="Pallen M.J."/>
        </authorList>
    </citation>
    <scope>NUCLEOTIDE SEQUENCE</scope>
    <source>
        <strain evidence="2">ChiGjej4B4-7305</strain>
    </source>
</reference>
<feature type="region of interest" description="Disordered" evidence="1">
    <location>
        <begin position="1"/>
        <end position="62"/>
    </location>
</feature>
<reference evidence="2" key="2">
    <citation type="submission" date="2021-04" db="EMBL/GenBank/DDBJ databases">
        <authorList>
            <person name="Gilroy R."/>
        </authorList>
    </citation>
    <scope>NUCLEOTIDE SEQUENCE</scope>
    <source>
        <strain evidence="2">ChiGjej4B4-7305</strain>
    </source>
</reference>
<evidence type="ECO:0000313" key="2">
    <source>
        <dbReference type="EMBL" id="HIZ37727.1"/>
    </source>
</evidence>
<evidence type="ECO:0000313" key="3">
    <source>
        <dbReference type="Proteomes" id="UP000824037"/>
    </source>
</evidence>
<comment type="caution">
    <text evidence="2">The sequence shown here is derived from an EMBL/GenBank/DDBJ whole genome shotgun (WGS) entry which is preliminary data.</text>
</comment>
<dbReference type="Pfam" id="PF13830">
    <property type="entry name" value="DUF4192"/>
    <property type="match status" value="1"/>
</dbReference>
<gene>
    <name evidence="2" type="ORF">H9815_18270</name>
</gene>
<accession>A0A9D2EIA8</accession>
<name>A0A9D2EIA8_9MICO</name>
<evidence type="ECO:0000256" key="1">
    <source>
        <dbReference type="SAM" id="MobiDB-lite"/>
    </source>
</evidence>